<dbReference type="SUPFAM" id="SSF57362">
    <property type="entry name" value="BPTI-like"/>
    <property type="match status" value="2"/>
</dbReference>
<dbReference type="PRINTS" id="PR00759">
    <property type="entry name" value="BASICPTASE"/>
</dbReference>
<evidence type="ECO:0000313" key="6">
    <source>
        <dbReference type="Proteomes" id="UP001652622"/>
    </source>
</evidence>
<evidence type="ECO:0000259" key="4">
    <source>
        <dbReference type="PROSITE" id="PS50279"/>
    </source>
</evidence>
<dbReference type="CDD" id="cd00199">
    <property type="entry name" value="WAP"/>
    <property type="match status" value="1"/>
</dbReference>
<dbReference type="Pfam" id="PF00095">
    <property type="entry name" value="WAP"/>
    <property type="match status" value="3"/>
</dbReference>
<feature type="signal peptide" evidence="3">
    <location>
        <begin position="1"/>
        <end position="20"/>
    </location>
</feature>
<sequence>MGPSGLLLFLFFLFLSMGSALFPISLPVKTIKLPIGLDPLPSLIPNICSLPPVSGPCLALIERWYYSPKLRQCQPFSYGGCGGNPNNFMTLEDCERACSPSGFGPTPIPPPRFKLNGGRPAQPRSPPSPSPPLPAPIRPGSCPPPLAFPVKSCGEFCFSDDSCPGDQRCCDTGCGHQCHLAVGAIRGYCPRRSPWRSPLDRHPLLCGSSCHRDADCALAYPGRKCCRYGCSESCVPPVEEHPGVCPKMPVLQTFAPCNDTCTDDRQCPLEEKCCFDGCRLSCLDPDHRSRCHLPAKPGPCPAVHRRYFYSRSHGRCRFFLYGCMGNANNFRSRSECQRACGRSRPGRPGPI</sequence>
<dbReference type="InterPro" id="IPR036645">
    <property type="entry name" value="Elafin-like_sf"/>
</dbReference>
<feature type="domain" description="WAP" evidence="5">
    <location>
        <begin position="238"/>
        <end position="286"/>
    </location>
</feature>
<name>A0ABM3ZK10_PANGU</name>
<feature type="domain" description="BPTI/Kunitz inhibitor" evidence="4">
    <location>
        <begin position="291"/>
        <end position="340"/>
    </location>
</feature>
<dbReference type="PANTHER" id="PTHR46751">
    <property type="entry name" value="EPPIN"/>
    <property type="match status" value="1"/>
</dbReference>
<feature type="domain" description="WAP" evidence="5">
    <location>
        <begin position="135"/>
        <end position="182"/>
    </location>
</feature>
<proteinExistence type="predicted"/>
<evidence type="ECO:0000259" key="5">
    <source>
        <dbReference type="PROSITE" id="PS51390"/>
    </source>
</evidence>
<dbReference type="InterPro" id="IPR051388">
    <property type="entry name" value="Serpin_venom_toxin"/>
</dbReference>
<dbReference type="Pfam" id="PF00014">
    <property type="entry name" value="Kunitz_BPTI"/>
    <property type="match status" value="2"/>
</dbReference>
<dbReference type="CDD" id="cd00109">
    <property type="entry name" value="Kunitz-type"/>
    <property type="match status" value="2"/>
</dbReference>
<dbReference type="GeneID" id="132712167"/>
<organism evidence="6 7">
    <name type="scientific">Pantherophis guttatus</name>
    <name type="common">Corn snake</name>
    <name type="synonym">Elaphe guttata</name>
    <dbReference type="NCBI Taxonomy" id="94885"/>
    <lineage>
        <taxon>Eukaryota</taxon>
        <taxon>Metazoa</taxon>
        <taxon>Chordata</taxon>
        <taxon>Craniata</taxon>
        <taxon>Vertebrata</taxon>
        <taxon>Euteleostomi</taxon>
        <taxon>Lepidosauria</taxon>
        <taxon>Squamata</taxon>
        <taxon>Bifurcata</taxon>
        <taxon>Unidentata</taxon>
        <taxon>Episquamata</taxon>
        <taxon>Toxicofera</taxon>
        <taxon>Serpentes</taxon>
        <taxon>Colubroidea</taxon>
        <taxon>Colubridae</taxon>
        <taxon>Colubrinae</taxon>
        <taxon>Pantherophis</taxon>
    </lineage>
</organism>
<keyword evidence="1" id="KW-1015">Disulfide bond</keyword>
<dbReference type="InterPro" id="IPR002223">
    <property type="entry name" value="Kunitz_BPTI"/>
</dbReference>
<dbReference type="Gene3D" id="4.10.410.10">
    <property type="entry name" value="Pancreatic trypsin inhibitor Kunitz domain"/>
    <property type="match status" value="2"/>
</dbReference>
<dbReference type="PROSITE" id="PS51390">
    <property type="entry name" value="WAP"/>
    <property type="match status" value="2"/>
</dbReference>
<accession>A0ABM3ZK10</accession>
<dbReference type="PROSITE" id="PS50279">
    <property type="entry name" value="BPTI_KUNITZ_2"/>
    <property type="match status" value="2"/>
</dbReference>
<dbReference type="InterPro" id="IPR020901">
    <property type="entry name" value="Prtase_inh_Kunz-CS"/>
</dbReference>
<feature type="compositionally biased region" description="Pro residues" evidence="2">
    <location>
        <begin position="123"/>
        <end position="135"/>
    </location>
</feature>
<dbReference type="SMART" id="SM00131">
    <property type="entry name" value="KU"/>
    <property type="match status" value="2"/>
</dbReference>
<dbReference type="SUPFAM" id="SSF57256">
    <property type="entry name" value="Elafin-like"/>
    <property type="match status" value="2"/>
</dbReference>
<dbReference type="Gene3D" id="4.10.75.10">
    <property type="entry name" value="Elafin-like"/>
    <property type="match status" value="3"/>
</dbReference>
<protein>
    <submittedName>
        <fullName evidence="7">WAP four-disulfide core domain protein 8-like</fullName>
    </submittedName>
</protein>
<feature type="domain" description="BPTI/Kunitz inhibitor" evidence="4">
    <location>
        <begin position="48"/>
        <end position="98"/>
    </location>
</feature>
<dbReference type="RefSeq" id="XP_060548712.1">
    <property type="nucleotide sequence ID" value="XM_060692729.1"/>
</dbReference>
<dbReference type="PROSITE" id="PS00280">
    <property type="entry name" value="BPTI_KUNITZ_1"/>
    <property type="match status" value="2"/>
</dbReference>
<reference evidence="7" key="1">
    <citation type="submission" date="2025-08" db="UniProtKB">
        <authorList>
            <consortium name="RefSeq"/>
        </authorList>
    </citation>
    <scope>IDENTIFICATION</scope>
    <source>
        <tissue evidence="7">Blood</tissue>
    </source>
</reference>
<keyword evidence="3" id="KW-0732">Signal</keyword>
<evidence type="ECO:0000256" key="1">
    <source>
        <dbReference type="ARBA" id="ARBA00023157"/>
    </source>
</evidence>
<evidence type="ECO:0000256" key="2">
    <source>
        <dbReference type="SAM" id="MobiDB-lite"/>
    </source>
</evidence>
<dbReference type="InterPro" id="IPR008197">
    <property type="entry name" value="WAP_dom"/>
</dbReference>
<feature type="chain" id="PRO_5046143230" evidence="3">
    <location>
        <begin position="21"/>
        <end position="351"/>
    </location>
</feature>
<keyword evidence="6" id="KW-1185">Reference proteome</keyword>
<dbReference type="PANTHER" id="PTHR46751:SF1">
    <property type="entry name" value="WAP FOUR-DISULFIDE CORE DOMAIN PROTEIN 6A"/>
    <property type="match status" value="1"/>
</dbReference>
<dbReference type="SMART" id="SM00217">
    <property type="entry name" value="WAP"/>
    <property type="match status" value="3"/>
</dbReference>
<gene>
    <name evidence="7" type="primary">LOC132712167</name>
</gene>
<dbReference type="PRINTS" id="PR00003">
    <property type="entry name" value="4DISULPHCORE"/>
</dbReference>
<dbReference type="Proteomes" id="UP001652622">
    <property type="component" value="Unplaced"/>
</dbReference>
<feature type="region of interest" description="Disordered" evidence="2">
    <location>
        <begin position="105"/>
        <end position="135"/>
    </location>
</feature>
<evidence type="ECO:0000313" key="7">
    <source>
        <dbReference type="RefSeq" id="XP_060548712.1"/>
    </source>
</evidence>
<evidence type="ECO:0000256" key="3">
    <source>
        <dbReference type="SAM" id="SignalP"/>
    </source>
</evidence>
<dbReference type="InterPro" id="IPR036880">
    <property type="entry name" value="Kunitz_BPTI_sf"/>
</dbReference>